<evidence type="ECO:0000256" key="4">
    <source>
        <dbReference type="ARBA" id="ARBA00022989"/>
    </source>
</evidence>
<evidence type="ECO:0000259" key="8">
    <source>
        <dbReference type="Pfam" id="PF02687"/>
    </source>
</evidence>
<dbReference type="GO" id="GO:0022857">
    <property type="term" value="F:transmembrane transporter activity"/>
    <property type="evidence" value="ECO:0007669"/>
    <property type="project" value="TreeGrafter"/>
</dbReference>
<protein>
    <recommendedName>
        <fullName evidence="8">ABC3 transporter permease C-terminal domain-containing protein</fullName>
    </recommendedName>
</protein>
<dbReference type="PANTHER" id="PTHR30572">
    <property type="entry name" value="MEMBRANE COMPONENT OF TRANSPORTER-RELATED"/>
    <property type="match status" value="1"/>
</dbReference>
<comment type="caution">
    <text evidence="9">The sequence shown here is derived from an EMBL/GenBank/DDBJ whole genome shotgun (WGS) entry which is preliminary data.</text>
</comment>
<feature type="transmembrane region" description="Helical" evidence="7">
    <location>
        <begin position="197"/>
        <end position="218"/>
    </location>
</feature>
<dbReference type="InterPro" id="IPR003838">
    <property type="entry name" value="ABC3_permease_C"/>
</dbReference>
<evidence type="ECO:0000256" key="5">
    <source>
        <dbReference type="ARBA" id="ARBA00023136"/>
    </source>
</evidence>
<comment type="similarity">
    <text evidence="6">Belongs to the ABC-4 integral membrane protein family.</text>
</comment>
<evidence type="ECO:0000256" key="1">
    <source>
        <dbReference type="ARBA" id="ARBA00004651"/>
    </source>
</evidence>
<dbReference type="EMBL" id="BJYM01000014">
    <property type="protein sequence ID" value="GEN88538.1"/>
    <property type="molecule type" value="Genomic_DNA"/>
</dbReference>
<gene>
    <name evidence="9" type="ORF">OSO01_32770</name>
</gene>
<dbReference type="OrthoDB" id="2425574at2"/>
<comment type="subcellular location">
    <subcellularLocation>
        <location evidence="1">Cell membrane</location>
        <topology evidence="1">Multi-pass membrane protein</topology>
    </subcellularLocation>
</comment>
<sequence length="231" mass="25931">MEESFAEEHHIKVGDELPITDLYNYSGYDPLIVSAISNESSLFPFNSIVVDWSEEIADVLNVSEIFVGTDDVDVLQPIISKIPALHFTTKTAELKEDDQMFQQRYVLVIGTLIILIASASFGILQTLMNDILTQQTSYRITRLLGLTQNGMMSVIVWQAFIFVCYGVVFGLTFGIFFTKLLWFVIDPGSSTFIDSTAVLYTVGVLLVLTLICFILQGYKMSRHPLENTEDS</sequence>
<dbReference type="AlphaFoldDB" id="A0A511ZM54"/>
<dbReference type="PANTHER" id="PTHR30572:SF4">
    <property type="entry name" value="ABC TRANSPORTER PERMEASE YTRF"/>
    <property type="match status" value="1"/>
</dbReference>
<accession>A0A511ZM54</accession>
<feature type="transmembrane region" description="Helical" evidence="7">
    <location>
        <begin position="105"/>
        <end position="124"/>
    </location>
</feature>
<evidence type="ECO:0000313" key="9">
    <source>
        <dbReference type="EMBL" id="GEN88538.1"/>
    </source>
</evidence>
<dbReference type="InterPro" id="IPR050250">
    <property type="entry name" value="Macrolide_Exporter_MacB"/>
</dbReference>
<organism evidence="9 10">
    <name type="scientific">Oceanobacillus sojae</name>
    <dbReference type="NCBI Taxonomy" id="582851"/>
    <lineage>
        <taxon>Bacteria</taxon>
        <taxon>Bacillati</taxon>
        <taxon>Bacillota</taxon>
        <taxon>Bacilli</taxon>
        <taxon>Bacillales</taxon>
        <taxon>Bacillaceae</taxon>
        <taxon>Oceanobacillus</taxon>
    </lineage>
</organism>
<dbReference type="RefSeq" id="WP_147211483.1">
    <property type="nucleotide sequence ID" value="NZ_BJYM01000014.1"/>
</dbReference>
<dbReference type="Proteomes" id="UP000321558">
    <property type="component" value="Unassembled WGS sequence"/>
</dbReference>
<reference evidence="9 10" key="1">
    <citation type="submission" date="2019-07" db="EMBL/GenBank/DDBJ databases">
        <title>Whole genome shotgun sequence of Oceanobacillus sojae NBRC 105379.</title>
        <authorList>
            <person name="Hosoyama A."/>
            <person name="Uohara A."/>
            <person name="Ohji S."/>
            <person name="Ichikawa N."/>
        </authorList>
    </citation>
    <scope>NUCLEOTIDE SEQUENCE [LARGE SCALE GENOMIC DNA]</scope>
    <source>
        <strain evidence="9 10">NBRC 105379</strain>
    </source>
</reference>
<proteinExistence type="inferred from homology"/>
<dbReference type="GO" id="GO:0005886">
    <property type="term" value="C:plasma membrane"/>
    <property type="evidence" value="ECO:0007669"/>
    <property type="project" value="UniProtKB-SubCell"/>
</dbReference>
<keyword evidence="4 7" id="KW-1133">Transmembrane helix</keyword>
<keyword evidence="2" id="KW-1003">Cell membrane</keyword>
<evidence type="ECO:0000256" key="3">
    <source>
        <dbReference type="ARBA" id="ARBA00022692"/>
    </source>
</evidence>
<evidence type="ECO:0000256" key="6">
    <source>
        <dbReference type="ARBA" id="ARBA00038076"/>
    </source>
</evidence>
<evidence type="ECO:0000256" key="7">
    <source>
        <dbReference type="SAM" id="Phobius"/>
    </source>
</evidence>
<keyword evidence="3 7" id="KW-0812">Transmembrane</keyword>
<feature type="domain" description="ABC3 transporter permease C-terminal" evidence="8">
    <location>
        <begin position="112"/>
        <end position="224"/>
    </location>
</feature>
<name>A0A511ZM54_9BACI</name>
<feature type="transmembrane region" description="Helical" evidence="7">
    <location>
        <begin position="155"/>
        <end position="185"/>
    </location>
</feature>
<dbReference type="Pfam" id="PF02687">
    <property type="entry name" value="FtsX"/>
    <property type="match status" value="1"/>
</dbReference>
<keyword evidence="10" id="KW-1185">Reference proteome</keyword>
<keyword evidence="5 7" id="KW-0472">Membrane</keyword>
<evidence type="ECO:0000256" key="2">
    <source>
        <dbReference type="ARBA" id="ARBA00022475"/>
    </source>
</evidence>
<evidence type="ECO:0000313" key="10">
    <source>
        <dbReference type="Proteomes" id="UP000321558"/>
    </source>
</evidence>